<comment type="caution">
    <text evidence="2">The sequence shown here is derived from an EMBL/GenBank/DDBJ whole genome shotgun (WGS) entry which is preliminary data.</text>
</comment>
<reference evidence="2 3" key="1">
    <citation type="journal article" date="2013" name="Biodegradation">
        <title>Occurrence of 4-tert-butylphenol (4-t-BP) biodegradation in an aquatic sample caused by the presence of Spirodela polyrrhiza and isolation of a 4-t-BP-utilizing bacterium.</title>
        <authorList>
            <person name="Ogata Y."/>
            <person name="Toyama T."/>
            <person name="Yu N."/>
            <person name="Wang X."/>
            <person name="Sei K."/>
            <person name="Ike M."/>
        </authorList>
    </citation>
    <scope>NUCLEOTIDE SEQUENCE [LARGE SCALE GENOMIC DNA]</scope>
    <source>
        <strain evidence="2 3">OMI</strain>
    </source>
</reference>
<accession>A0A292ZBG1</accession>
<proteinExistence type="predicted"/>
<evidence type="ECO:0000256" key="1">
    <source>
        <dbReference type="SAM" id="Coils"/>
    </source>
</evidence>
<dbReference type="Proteomes" id="UP000221538">
    <property type="component" value="Unassembled WGS sequence"/>
</dbReference>
<name>A0A292ZBG1_SPHSA</name>
<sequence length="68" mass="7606">MDGAWGQAVYPRAGNEAMERISLLTQENAQLRAELGSMKDRLAVVERIVTDESHALNREIERLRGPAN</sequence>
<evidence type="ECO:0000313" key="2">
    <source>
        <dbReference type="EMBL" id="GAY20231.1"/>
    </source>
</evidence>
<feature type="coiled-coil region" evidence="1">
    <location>
        <begin position="14"/>
        <end position="41"/>
    </location>
</feature>
<gene>
    <name evidence="2" type="ORF">SFOMI_0754</name>
</gene>
<keyword evidence="1" id="KW-0175">Coiled coil</keyword>
<organism evidence="2 3">
    <name type="scientific">Sphingobium fuliginis (strain ATCC 27551)</name>
    <dbReference type="NCBI Taxonomy" id="336203"/>
    <lineage>
        <taxon>Bacteria</taxon>
        <taxon>Pseudomonadati</taxon>
        <taxon>Pseudomonadota</taxon>
        <taxon>Alphaproteobacteria</taxon>
        <taxon>Sphingomonadales</taxon>
        <taxon>Sphingomonadaceae</taxon>
        <taxon>Sphingobium</taxon>
    </lineage>
</organism>
<protein>
    <submittedName>
        <fullName evidence="2">Uncharacterized protein</fullName>
    </submittedName>
</protein>
<evidence type="ECO:0000313" key="3">
    <source>
        <dbReference type="Proteomes" id="UP000221538"/>
    </source>
</evidence>
<dbReference type="EMBL" id="BEWI01000030">
    <property type="protein sequence ID" value="GAY20231.1"/>
    <property type="molecule type" value="Genomic_DNA"/>
</dbReference>
<reference evidence="2 3" key="2">
    <citation type="journal article" date="2013" name="Environ. Sci. Technol.">
        <title>The 4-tert-butylphenol-utilizing bacterium Sphingobium fuliginis OMI can degrade bisphenols via phenolic ring hydroxylation and meta-cleavage pathway.</title>
        <authorList>
            <person name="Ogata Y."/>
            <person name="Goda S."/>
            <person name="Toyama T."/>
            <person name="Sei K."/>
            <person name="Ike M."/>
        </authorList>
    </citation>
    <scope>NUCLEOTIDE SEQUENCE [LARGE SCALE GENOMIC DNA]</scope>
    <source>
        <strain evidence="2 3">OMI</strain>
    </source>
</reference>
<dbReference type="AlphaFoldDB" id="A0A292ZBG1"/>